<keyword evidence="1" id="KW-0812">Transmembrane</keyword>
<proteinExistence type="predicted"/>
<comment type="caution">
    <text evidence="2">The sequence shown here is derived from an EMBL/GenBank/DDBJ whole genome shotgun (WGS) entry which is preliminary data.</text>
</comment>
<evidence type="ECO:0000313" key="3">
    <source>
        <dbReference type="Proteomes" id="UP000828390"/>
    </source>
</evidence>
<keyword evidence="1" id="KW-0472">Membrane</keyword>
<feature type="transmembrane region" description="Helical" evidence="1">
    <location>
        <begin position="7"/>
        <end position="33"/>
    </location>
</feature>
<accession>A0A9D4CYI5</accession>
<name>A0A9D4CYI5_DREPO</name>
<feature type="transmembrane region" description="Helical" evidence="1">
    <location>
        <begin position="185"/>
        <end position="204"/>
    </location>
</feature>
<reference evidence="2" key="2">
    <citation type="submission" date="2020-11" db="EMBL/GenBank/DDBJ databases">
        <authorList>
            <person name="McCartney M.A."/>
            <person name="Auch B."/>
            <person name="Kono T."/>
            <person name="Mallez S."/>
            <person name="Becker A."/>
            <person name="Gohl D.M."/>
            <person name="Silverstein K.A.T."/>
            <person name="Koren S."/>
            <person name="Bechman K.B."/>
            <person name="Herman A."/>
            <person name="Abrahante J.E."/>
            <person name="Garbe J."/>
        </authorList>
    </citation>
    <scope>NUCLEOTIDE SEQUENCE</scope>
    <source>
        <strain evidence="2">Duluth1</strain>
        <tissue evidence="2">Whole animal</tissue>
    </source>
</reference>
<evidence type="ECO:0000313" key="2">
    <source>
        <dbReference type="EMBL" id="KAH3734705.1"/>
    </source>
</evidence>
<dbReference type="AlphaFoldDB" id="A0A9D4CYI5"/>
<reference evidence="2" key="1">
    <citation type="journal article" date="2019" name="bioRxiv">
        <title>The Genome of the Zebra Mussel, Dreissena polymorpha: A Resource for Invasive Species Research.</title>
        <authorList>
            <person name="McCartney M.A."/>
            <person name="Auch B."/>
            <person name="Kono T."/>
            <person name="Mallez S."/>
            <person name="Zhang Y."/>
            <person name="Obille A."/>
            <person name="Becker A."/>
            <person name="Abrahante J.E."/>
            <person name="Garbe J."/>
            <person name="Badalamenti J.P."/>
            <person name="Herman A."/>
            <person name="Mangelson H."/>
            <person name="Liachko I."/>
            <person name="Sullivan S."/>
            <person name="Sone E.D."/>
            <person name="Koren S."/>
            <person name="Silverstein K.A.T."/>
            <person name="Beckman K.B."/>
            <person name="Gohl D.M."/>
        </authorList>
    </citation>
    <scope>NUCLEOTIDE SEQUENCE</scope>
    <source>
        <strain evidence="2">Duluth1</strain>
        <tissue evidence="2">Whole animal</tissue>
    </source>
</reference>
<gene>
    <name evidence="2" type="ORF">DPMN_041149</name>
</gene>
<feature type="transmembrane region" description="Helical" evidence="1">
    <location>
        <begin position="154"/>
        <end position="173"/>
    </location>
</feature>
<keyword evidence="3" id="KW-1185">Reference proteome</keyword>
<evidence type="ECO:0008006" key="4">
    <source>
        <dbReference type="Google" id="ProtNLM"/>
    </source>
</evidence>
<organism evidence="2 3">
    <name type="scientific">Dreissena polymorpha</name>
    <name type="common">Zebra mussel</name>
    <name type="synonym">Mytilus polymorpha</name>
    <dbReference type="NCBI Taxonomy" id="45954"/>
    <lineage>
        <taxon>Eukaryota</taxon>
        <taxon>Metazoa</taxon>
        <taxon>Spiralia</taxon>
        <taxon>Lophotrochozoa</taxon>
        <taxon>Mollusca</taxon>
        <taxon>Bivalvia</taxon>
        <taxon>Autobranchia</taxon>
        <taxon>Heteroconchia</taxon>
        <taxon>Euheterodonta</taxon>
        <taxon>Imparidentia</taxon>
        <taxon>Neoheterodontei</taxon>
        <taxon>Myida</taxon>
        <taxon>Dreissenoidea</taxon>
        <taxon>Dreissenidae</taxon>
        <taxon>Dreissena</taxon>
    </lineage>
</organism>
<feature type="transmembrane region" description="Helical" evidence="1">
    <location>
        <begin position="53"/>
        <end position="74"/>
    </location>
</feature>
<evidence type="ECO:0000256" key="1">
    <source>
        <dbReference type="SAM" id="Phobius"/>
    </source>
</evidence>
<dbReference type="Proteomes" id="UP000828390">
    <property type="component" value="Unassembled WGS sequence"/>
</dbReference>
<dbReference type="EMBL" id="JAIWYP010000011">
    <property type="protein sequence ID" value="KAH3734705.1"/>
    <property type="molecule type" value="Genomic_DNA"/>
</dbReference>
<sequence>MRSKTKYLFEIMMLVVLVSYFWLDQLVCIALFVGNKDVGGVFVRNNDVGGDGLICMAYLFEIKMLVVIVSYFWLDQLICIALCVLNNDVVFVRNNDVGGVFVRNNDVGGGCVLYNWLEQLIPIAREKCKTKYKFEIMMLVVVFEIMMLKCKTKYLLEIMMLVAVVSYLWLDQLISIACEKCKTKYLLEIMMLVVVVSYIHVIGFNS</sequence>
<protein>
    <recommendedName>
        <fullName evidence="4">Transmembrane protein</fullName>
    </recommendedName>
</protein>
<keyword evidence="1" id="KW-1133">Transmembrane helix</keyword>